<feature type="domain" description="HPr(Ser) kinase/phosphorylase N-terminal" evidence="15">
    <location>
        <begin position="20"/>
        <end position="144"/>
    </location>
</feature>
<dbReference type="Gene3D" id="3.40.50.300">
    <property type="entry name" value="P-loop containing nucleotide triphosphate hydrolases"/>
    <property type="match status" value="1"/>
</dbReference>
<evidence type="ECO:0000256" key="12">
    <source>
        <dbReference type="ARBA" id="ARBA00023268"/>
    </source>
</evidence>
<evidence type="ECO:0000259" key="15">
    <source>
        <dbReference type="Pfam" id="PF02603"/>
    </source>
</evidence>
<dbReference type="GO" id="GO:0006109">
    <property type="term" value="P:regulation of carbohydrate metabolic process"/>
    <property type="evidence" value="ECO:0007669"/>
    <property type="project" value="UniProtKB-UniRule"/>
</dbReference>
<feature type="region of interest" description="Important for the catalytic mechanism of dephosphorylation" evidence="14">
    <location>
        <begin position="282"/>
        <end position="287"/>
    </location>
</feature>
<gene>
    <name evidence="17" type="primary">hprK1</name>
    <name evidence="14" type="synonym">hprK</name>
    <name evidence="17" type="ORF">DB43_HC00320</name>
</gene>
<feature type="domain" description="HPr kinase/phosphorylase C-terminal" evidence="16">
    <location>
        <begin position="148"/>
        <end position="316"/>
    </location>
</feature>
<comment type="similarity">
    <text evidence="3 14">Belongs to the HPrK/P family.</text>
</comment>
<evidence type="ECO:0000256" key="6">
    <source>
        <dbReference type="ARBA" id="ARBA00022679"/>
    </source>
</evidence>
<dbReference type="EC" id="2.7.11.-" evidence="14"/>
<dbReference type="InterPro" id="IPR028979">
    <property type="entry name" value="Ser_kin/Pase_Hpr-like_N_sf"/>
</dbReference>
<evidence type="ECO:0000256" key="8">
    <source>
        <dbReference type="ARBA" id="ARBA00022741"/>
    </source>
</evidence>
<evidence type="ECO:0000256" key="5">
    <source>
        <dbReference type="ARBA" id="ARBA00022527"/>
    </source>
</evidence>
<comment type="catalytic activity">
    <reaction evidence="1 14">
        <text>[HPr protein]-L-serine + ATP = [HPr protein]-O-phospho-L-serine + ADP + H(+)</text>
        <dbReference type="Rhea" id="RHEA:46600"/>
        <dbReference type="Rhea" id="RHEA-COMP:11602"/>
        <dbReference type="Rhea" id="RHEA-COMP:11603"/>
        <dbReference type="ChEBI" id="CHEBI:15378"/>
        <dbReference type="ChEBI" id="CHEBI:29999"/>
        <dbReference type="ChEBI" id="CHEBI:30616"/>
        <dbReference type="ChEBI" id="CHEBI:83421"/>
        <dbReference type="ChEBI" id="CHEBI:456216"/>
    </reaction>
</comment>
<evidence type="ECO:0000256" key="14">
    <source>
        <dbReference type="HAMAP-Rule" id="MF_01249"/>
    </source>
</evidence>
<evidence type="ECO:0000256" key="2">
    <source>
        <dbReference type="ARBA" id="ARBA00001946"/>
    </source>
</evidence>
<dbReference type="CDD" id="cd01918">
    <property type="entry name" value="HprK_C"/>
    <property type="match status" value="1"/>
</dbReference>
<dbReference type="PATRIC" id="fig|83552.4.peg.1921"/>
<keyword evidence="5 14" id="KW-0723">Serine/threonine-protein kinase</keyword>
<keyword evidence="7 14" id="KW-0479">Metal-binding</keyword>
<evidence type="ECO:0000256" key="4">
    <source>
        <dbReference type="ARBA" id="ARBA00011643"/>
    </source>
</evidence>
<dbReference type="Pfam" id="PF07475">
    <property type="entry name" value="Hpr_kinase_C"/>
    <property type="match status" value="1"/>
</dbReference>
<keyword evidence="8 14" id="KW-0547">Nucleotide-binding</keyword>
<dbReference type="InterPro" id="IPR011126">
    <property type="entry name" value="Hpr_kin/Pase_Hpr_N"/>
</dbReference>
<dbReference type="GO" id="GO:0000155">
    <property type="term" value="F:phosphorelay sensor kinase activity"/>
    <property type="evidence" value="ECO:0007669"/>
    <property type="project" value="InterPro"/>
</dbReference>
<keyword evidence="6 14" id="KW-0808">Transferase</keyword>
<evidence type="ECO:0000259" key="16">
    <source>
        <dbReference type="Pfam" id="PF07475"/>
    </source>
</evidence>
<evidence type="ECO:0000256" key="9">
    <source>
        <dbReference type="ARBA" id="ARBA00022777"/>
    </source>
</evidence>
<dbReference type="Gene3D" id="3.40.1390.20">
    <property type="entry name" value="HprK N-terminal domain-like"/>
    <property type="match status" value="1"/>
</dbReference>
<dbReference type="AlphaFoldDB" id="A0A0C1E6P5"/>
<dbReference type="Pfam" id="PF02603">
    <property type="entry name" value="Hpr_kinase_N"/>
    <property type="match status" value="1"/>
</dbReference>
<evidence type="ECO:0000256" key="11">
    <source>
        <dbReference type="ARBA" id="ARBA00022842"/>
    </source>
</evidence>
<dbReference type="EMBL" id="JSAM01000098">
    <property type="protein sequence ID" value="KIA76967.1"/>
    <property type="molecule type" value="Genomic_DNA"/>
</dbReference>
<evidence type="ECO:0000256" key="1">
    <source>
        <dbReference type="ARBA" id="ARBA00001120"/>
    </source>
</evidence>
<proteinExistence type="inferred from homology"/>
<feature type="active site" evidence="14">
    <location>
        <position position="156"/>
    </location>
</feature>
<reference evidence="17 18" key="1">
    <citation type="journal article" date="2014" name="Mol. Biol. Evol.">
        <title>Massive expansion of Ubiquitination-related gene families within the Chlamydiae.</title>
        <authorList>
            <person name="Domman D."/>
            <person name="Collingro A."/>
            <person name="Lagkouvardos I."/>
            <person name="Gehre L."/>
            <person name="Weinmaier T."/>
            <person name="Rattei T."/>
            <person name="Subtil A."/>
            <person name="Horn M."/>
        </authorList>
    </citation>
    <scope>NUCLEOTIDE SEQUENCE [LARGE SCALE GENOMIC DNA]</scope>
    <source>
        <strain evidence="17 18">OEW1</strain>
    </source>
</reference>
<dbReference type="GO" id="GO:0000287">
    <property type="term" value="F:magnesium ion binding"/>
    <property type="evidence" value="ECO:0007669"/>
    <property type="project" value="UniProtKB-UniRule"/>
</dbReference>
<evidence type="ECO:0000256" key="3">
    <source>
        <dbReference type="ARBA" id="ARBA00006883"/>
    </source>
</evidence>
<evidence type="ECO:0000256" key="10">
    <source>
        <dbReference type="ARBA" id="ARBA00022840"/>
    </source>
</evidence>
<dbReference type="GO" id="GO:0005524">
    <property type="term" value="F:ATP binding"/>
    <property type="evidence" value="ECO:0007669"/>
    <property type="project" value="UniProtKB-UniRule"/>
</dbReference>
<dbReference type="InterPro" id="IPR027417">
    <property type="entry name" value="P-loop_NTPase"/>
</dbReference>
<accession>A0A0C1E6P5</accession>
<dbReference type="InterPro" id="IPR003755">
    <property type="entry name" value="HPr(Ser)_kin/Pase"/>
</dbReference>
<evidence type="ECO:0000313" key="17">
    <source>
        <dbReference type="EMBL" id="KIA76967.1"/>
    </source>
</evidence>
<dbReference type="PANTHER" id="PTHR30305">
    <property type="entry name" value="PROTEIN YJDM-RELATED"/>
    <property type="match status" value="1"/>
</dbReference>
<dbReference type="InterPro" id="IPR011104">
    <property type="entry name" value="Hpr_kin/Pase_C"/>
</dbReference>
<dbReference type="GO" id="GO:0004674">
    <property type="term" value="F:protein serine/threonine kinase activity"/>
    <property type="evidence" value="ECO:0007669"/>
    <property type="project" value="UniProtKB-KW"/>
</dbReference>
<dbReference type="SUPFAM" id="SSF75138">
    <property type="entry name" value="HprK N-terminal domain-like"/>
    <property type="match status" value="1"/>
</dbReference>
<dbReference type="FunFam" id="3.40.50.300:FF:000174">
    <property type="entry name" value="HPr kinase/phosphorylase"/>
    <property type="match status" value="1"/>
</dbReference>
<keyword evidence="10 14" id="KW-0067">ATP-binding</keyword>
<protein>
    <recommendedName>
        <fullName evidence="14">HPr kinase/phosphorylase</fullName>
        <shortName evidence="14">HPrK/P</shortName>
        <ecNumber evidence="14">2.7.11.-</ecNumber>
        <ecNumber evidence="14">2.7.4.-</ecNumber>
    </recommendedName>
    <alternativeName>
        <fullName evidence="14">HPr(Ser) kinase/phosphorylase</fullName>
    </alternativeName>
</protein>
<dbReference type="GO" id="GO:0004712">
    <property type="term" value="F:protein serine/threonine/tyrosine kinase activity"/>
    <property type="evidence" value="ECO:0007669"/>
    <property type="project" value="UniProtKB-UniRule"/>
</dbReference>
<dbReference type="EC" id="2.7.4.-" evidence="14"/>
<comment type="catalytic activity">
    <reaction evidence="13 14">
        <text>[HPr protein]-O-phospho-L-serine + phosphate + H(+) = [HPr protein]-L-serine + diphosphate</text>
        <dbReference type="Rhea" id="RHEA:46604"/>
        <dbReference type="Rhea" id="RHEA-COMP:11602"/>
        <dbReference type="Rhea" id="RHEA-COMP:11603"/>
        <dbReference type="ChEBI" id="CHEBI:15378"/>
        <dbReference type="ChEBI" id="CHEBI:29999"/>
        <dbReference type="ChEBI" id="CHEBI:33019"/>
        <dbReference type="ChEBI" id="CHEBI:43474"/>
        <dbReference type="ChEBI" id="CHEBI:83421"/>
    </reaction>
</comment>
<evidence type="ECO:0000256" key="7">
    <source>
        <dbReference type="ARBA" id="ARBA00022723"/>
    </source>
</evidence>
<evidence type="ECO:0000313" key="18">
    <source>
        <dbReference type="Proteomes" id="UP000031307"/>
    </source>
</evidence>
<name>A0A0C1E6P5_9BACT</name>
<feature type="active site" description="Proton acceptor; for phosphorylation activity. Proton donor; for dephosphorylation activity" evidence="14">
    <location>
        <position position="195"/>
    </location>
</feature>
<comment type="cofactor">
    <cofactor evidence="2 14">
        <name>Mg(2+)</name>
        <dbReference type="ChEBI" id="CHEBI:18420"/>
    </cofactor>
</comment>
<feature type="active site" evidence="14">
    <location>
        <position position="261"/>
    </location>
</feature>
<feature type="binding site" evidence="14">
    <location>
        <position position="178"/>
    </location>
    <ligand>
        <name>Mg(2+)</name>
        <dbReference type="ChEBI" id="CHEBI:18420"/>
    </ligand>
</feature>
<comment type="caution">
    <text evidence="17">The sequence shown here is derived from an EMBL/GenBank/DDBJ whole genome shotgun (WGS) entry which is preliminary data.</text>
</comment>
<comment type="caution">
    <text evidence="14">Lacks conserved residue(s) required for the propagation of feature annotation.</text>
</comment>
<dbReference type="Proteomes" id="UP000031307">
    <property type="component" value="Unassembled WGS sequence"/>
</dbReference>
<comment type="miscellaneous">
    <text evidence="14">Both phosphorylation and phosphorolysis are carried out by the same active site and suggest a common mechanism for both reactions.</text>
</comment>
<keyword evidence="12 14" id="KW-0511">Multifunctional enzyme</keyword>
<comment type="subunit">
    <text evidence="4 14">Homohexamer.</text>
</comment>
<dbReference type="NCBIfam" id="TIGR00679">
    <property type="entry name" value="hpr-ser"/>
    <property type="match status" value="1"/>
</dbReference>
<keyword evidence="11 14" id="KW-0460">Magnesium</keyword>
<evidence type="ECO:0000256" key="13">
    <source>
        <dbReference type="ARBA" id="ARBA00047657"/>
    </source>
</evidence>
<keyword evidence="9 14" id="KW-0418">Kinase</keyword>
<organism evidence="17 18">
    <name type="scientific">Parachlamydia acanthamoebae</name>
    <dbReference type="NCBI Taxonomy" id="83552"/>
    <lineage>
        <taxon>Bacteria</taxon>
        <taxon>Pseudomonadati</taxon>
        <taxon>Chlamydiota</taxon>
        <taxon>Chlamydiia</taxon>
        <taxon>Parachlamydiales</taxon>
        <taxon>Parachlamydiaceae</taxon>
        <taxon>Parachlamydia</taxon>
    </lineage>
</organism>
<dbReference type="SUPFAM" id="SSF53795">
    <property type="entry name" value="PEP carboxykinase-like"/>
    <property type="match status" value="1"/>
</dbReference>
<comment type="function">
    <text evidence="14">Catalyzes the ATP- as well as the pyrophosphate-dependent phosphorylation of a specific serine residue in HPr, a phosphocarrier protein of the phosphoenolpyruvate-dependent sugar phosphotransferase system (PTS). HprK/P also catalyzes the pyrophosphate-producing, inorganic phosphate-dependent dephosphorylation (phosphorolysis) of seryl-phosphorylated HPr (P-Ser-HPr).</text>
</comment>
<dbReference type="HAMAP" id="MF_01249">
    <property type="entry name" value="HPr_kinase"/>
    <property type="match status" value="1"/>
</dbReference>
<dbReference type="PANTHER" id="PTHR30305:SF1">
    <property type="entry name" value="HPR KINASE_PHOSPHORYLASE"/>
    <property type="match status" value="1"/>
</dbReference>
<feature type="binding site" evidence="14">
    <location>
        <position position="220"/>
    </location>
    <ligand>
        <name>Mg(2+)</name>
        <dbReference type="ChEBI" id="CHEBI:18420"/>
    </ligand>
</feature>
<comment type="domain">
    <text evidence="14">The Walker A ATP-binding motif also binds Pi and PPi.</text>
</comment>
<feature type="active site" evidence="14">
    <location>
        <position position="177"/>
    </location>
</feature>
<feature type="region of interest" description="Important for the catalytic mechanism of both phosphorylation and dephosphorylation" evidence="14">
    <location>
        <begin position="219"/>
        <end position="228"/>
    </location>
</feature>
<sequence length="332" mass="37554">MLLEPHLSKNINFSSFMYLVEDLYKRHADKLGLELIAGKTGMKRCIRVPEAHRPGLALSGYLKSHAHKRILIFGKVEIEYLLDLDSELRIARLESILTKSTPAVIVARRYRPPKELSVVCEKYQVPLFRANMTTMNLLSKLTLLLMEEFASSMSCHGTLVEVFGVGVLIQGDSSVGKSEAALGLIERGHRLISDDIVKVKKREGSYLEGSGAELTRHHMEIRGIGIINVAKLYGAVCVRYQKSIDIVVKLEAWDEQNFYDRVGLDEKYCDILDVKLPFHILPVKPGRDVVLLLETIALNHRLKRMGYNSAQEFSTKLYDVISEKSGKRSRDQ</sequence>